<keyword evidence="3" id="KW-1185">Reference proteome</keyword>
<dbReference type="GO" id="GO:0016853">
    <property type="term" value="F:isomerase activity"/>
    <property type="evidence" value="ECO:0007669"/>
    <property type="project" value="UniProtKB-KW"/>
</dbReference>
<keyword evidence="2" id="KW-0413">Isomerase</keyword>
<name>A0A927AYP3_9BACT</name>
<reference evidence="2" key="1">
    <citation type="submission" date="2020-09" db="EMBL/GenBank/DDBJ databases">
        <authorList>
            <person name="Kim M.K."/>
        </authorList>
    </citation>
    <scope>NUCLEOTIDE SEQUENCE</scope>
    <source>
        <strain evidence="2">BT704</strain>
    </source>
</reference>
<sequence>MNRRDALRCSLGLGLAAITQSTYGRASAANARFKIGACDWSIGPAGDIKSFAVAKQIGLDGVQVSLNTKADQEHLRRPETQQAIKEAAQQAGVSIGGLAIGLLNEIPYKSDPRTEQWVQDSVDVAYALGVKNVLLAFFSNNDLRNDQKGTQAVIDRLKAVAPKAEKAGVVLGIESWLSGPEHLAILDAVGSPAVKVYYDVCNSTDGGYDIFKEIRDLGKDRICEVHLKENGYLLGKGKVDLVKVRRVLYDIDYSGWLQIEGAVPKDKPMLESYVENAKTVRSLFS</sequence>
<dbReference type="InterPro" id="IPR036237">
    <property type="entry name" value="Xyl_isomerase-like_sf"/>
</dbReference>
<accession>A0A927AYP3</accession>
<evidence type="ECO:0000259" key="1">
    <source>
        <dbReference type="Pfam" id="PF01261"/>
    </source>
</evidence>
<evidence type="ECO:0000313" key="2">
    <source>
        <dbReference type="EMBL" id="MBD2752178.1"/>
    </source>
</evidence>
<dbReference type="InterPro" id="IPR050312">
    <property type="entry name" value="IolE/XylAMocC-like"/>
</dbReference>
<organism evidence="2 3">
    <name type="scientific">Spirosoma validum</name>
    <dbReference type="NCBI Taxonomy" id="2771355"/>
    <lineage>
        <taxon>Bacteria</taxon>
        <taxon>Pseudomonadati</taxon>
        <taxon>Bacteroidota</taxon>
        <taxon>Cytophagia</taxon>
        <taxon>Cytophagales</taxon>
        <taxon>Cytophagaceae</taxon>
        <taxon>Spirosoma</taxon>
    </lineage>
</organism>
<dbReference type="SUPFAM" id="SSF51658">
    <property type="entry name" value="Xylose isomerase-like"/>
    <property type="match status" value="1"/>
</dbReference>
<proteinExistence type="predicted"/>
<gene>
    <name evidence="2" type="ORF">IC230_04690</name>
</gene>
<protein>
    <submittedName>
        <fullName evidence="2">Sugar phosphate isomerase/epimerase</fullName>
    </submittedName>
</protein>
<dbReference type="Gene3D" id="3.20.20.150">
    <property type="entry name" value="Divalent-metal-dependent TIM barrel enzymes"/>
    <property type="match status" value="1"/>
</dbReference>
<dbReference type="Pfam" id="PF01261">
    <property type="entry name" value="AP_endonuc_2"/>
    <property type="match status" value="1"/>
</dbReference>
<comment type="caution">
    <text evidence="2">The sequence shown here is derived from an EMBL/GenBank/DDBJ whole genome shotgun (WGS) entry which is preliminary data.</text>
</comment>
<evidence type="ECO:0000313" key="3">
    <source>
        <dbReference type="Proteomes" id="UP000653797"/>
    </source>
</evidence>
<dbReference type="RefSeq" id="WP_191037789.1">
    <property type="nucleotide sequence ID" value="NZ_JACXAA010000001.1"/>
</dbReference>
<dbReference type="Proteomes" id="UP000653797">
    <property type="component" value="Unassembled WGS sequence"/>
</dbReference>
<dbReference type="EMBL" id="JACXAA010000001">
    <property type="protein sequence ID" value="MBD2752178.1"/>
    <property type="molecule type" value="Genomic_DNA"/>
</dbReference>
<dbReference type="AlphaFoldDB" id="A0A927AYP3"/>
<dbReference type="PANTHER" id="PTHR12110:SF53">
    <property type="entry name" value="BLR5974 PROTEIN"/>
    <property type="match status" value="1"/>
</dbReference>
<feature type="domain" description="Xylose isomerase-like TIM barrel" evidence="1">
    <location>
        <begin position="51"/>
        <end position="272"/>
    </location>
</feature>
<dbReference type="InterPro" id="IPR013022">
    <property type="entry name" value="Xyl_isomerase-like_TIM-brl"/>
</dbReference>
<dbReference type="PANTHER" id="PTHR12110">
    <property type="entry name" value="HYDROXYPYRUVATE ISOMERASE"/>
    <property type="match status" value="1"/>
</dbReference>